<dbReference type="AlphaFoldDB" id="A0A2U2N146"/>
<dbReference type="RefSeq" id="WP_109678762.1">
    <property type="nucleotide sequence ID" value="NZ_CP086615.1"/>
</dbReference>
<comment type="caution">
    <text evidence="1">The sequence shown here is derived from an EMBL/GenBank/DDBJ whole genome shotgun (WGS) entry which is preliminary data.</text>
</comment>
<reference evidence="1 2" key="1">
    <citation type="submission" date="2018-05" db="EMBL/GenBank/DDBJ databases">
        <title>Spiribacter halobius sp. nov., a moderately halophilic bacterium isolated from marine solar saltern.</title>
        <authorList>
            <person name="Zheng W.-S."/>
            <person name="Lu D.-C."/>
            <person name="Du Z.-J."/>
        </authorList>
    </citation>
    <scope>NUCLEOTIDE SEQUENCE [LARGE SCALE GENOMIC DNA]</scope>
    <source>
        <strain evidence="1 2">E85</strain>
    </source>
</reference>
<dbReference type="InterPro" id="IPR010352">
    <property type="entry name" value="DUF945"/>
</dbReference>
<keyword evidence="2" id="KW-1185">Reference proteome</keyword>
<dbReference type="Pfam" id="PF06097">
    <property type="entry name" value="DUF945"/>
    <property type="match status" value="1"/>
</dbReference>
<evidence type="ECO:0008006" key="3">
    <source>
        <dbReference type="Google" id="ProtNLM"/>
    </source>
</evidence>
<evidence type="ECO:0000313" key="1">
    <source>
        <dbReference type="EMBL" id="PWG62782.1"/>
    </source>
</evidence>
<evidence type="ECO:0000313" key="2">
    <source>
        <dbReference type="Proteomes" id="UP000245474"/>
    </source>
</evidence>
<gene>
    <name evidence="1" type="ORF">DEM34_10445</name>
</gene>
<accession>A0A2U2N146</accession>
<dbReference type="EMBL" id="QFFI01000015">
    <property type="protein sequence ID" value="PWG62782.1"/>
    <property type="molecule type" value="Genomic_DNA"/>
</dbReference>
<sequence length="439" mass="44852">MRKRWRYGAAAVILLAAGGAAALPWVNGLRAENAVRAGVAAAESRLAADPRSDASLALVRYQRGPLGGEAVARLRFPESEEGNELRAALGLPPGPSTLDIRLDLEHGLTGVDLTGRLVPEGLVGAVLERLGGNADSLTLRGRVGVMERRLEIASARLAGALDEAGDQQLRVEPLAASLDFDAGSGLATGRLAWDGLTLTAAATDSRLAIGTVAVDGEGTLIAGDAAGGLWAGSSEVRVGPVRLVEDGRVLGAFSSLVIRSQTRRAGDDRLAAELDGTLEGLRTVDADLAGGRLELRADDLSVPGLLALNEAGAQGNVSEEGLAALLAAAPVFRVQALELEGAGGGRLSLTARVALAAGAAERVPGVVASGGQALLPYVDGELALRVDRAISDDLPDGLAGLLGQLQAFGALVAEGDEARLDASLSDGRLTLNGRTWPLF</sequence>
<protein>
    <recommendedName>
        <fullName evidence="3">DUF945 domain-containing protein</fullName>
    </recommendedName>
</protein>
<name>A0A2U2N146_9GAMM</name>
<proteinExistence type="predicted"/>
<organism evidence="1 2">
    <name type="scientific">Sediminicurvatus halobius</name>
    <dbReference type="NCBI Taxonomy" id="2182432"/>
    <lineage>
        <taxon>Bacteria</taxon>
        <taxon>Pseudomonadati</taxon>
        <taxon>Pseudomonadota</taxon>
        <taxon>Gammaproteobacteria</taxon>
        <taxon>Chromatiales</taxon>
        <taxon>Ectothiorhodospiraceae</taxon>
        <taxon>Sediminicurvatus</taxon>
    </lineage>
</organism>
<dbReference type="Proteomes" id="UP000245474">
    <property type="component" value="Unassembled WGS sequence"/>
</dbReference>